<dbReference type="AlphaFoldDB" id="A0A8X6JIS0"/>
<gene>
    <name evidence="2" type="ORF">TNCT_309251</name>
</gene>
<organism evidence="2 3">
    <name type="scientific">Trichonephila clavata</name>
    <name type="common">Joro spider</name>
    <name type="synonym">Nephila clavata</name>
    <dbReference type="NCBI Taxonomy" id="2740835"/>
    <lineage>
        <taxon>Eukaryota</taxon>
        <taxon>Metazoa</taxon>
        <taxon>Ecdysozoa</taxon>
        <taxon>Arthropoda</taxon>
        <taxon>Chelicerata</taxon>
        <taxon>Arachnida</taxon>
        <taxon>Araneae</taxon>
        <taxon>Araneomorphae</taxon>
        <taxon>Entelegynae</taxon>
        <taxon>Araneoidea</taxon>
        <taxon>Nephilidae</taxon>
        <taxon>Trichonephila</taxon>
    </lineage>
</organism>
<feature type="region of interest" description="Disordered" evidence="1">
    <location>
        <begin position="472"/>
        <end position="505"/>
    </location>
</feature>
<dbReference type="EMBL" id="BMAO01016386">
    <property type="protein sequence ID" value="GFR08166.1"/>
    <property type="molecule type" value="Genomic_DNA"/>
</dbReference>
<comment type="caution">
    <text evidence="2">The sequence shown here is derived from an EMBL/GenBank/DDBJ whole genome shotgun (WGS) entry which is preliminary data.</text>
</comment>
<sequence length="505" mass="59757">MNYTFVPSPEHKTLVEAAIKLWNEDDVRGLVSRFYFPLILSKRMSEWQKIENKVVEKVSKLPLAKPLKEKLLCFIRPVGLQILTWVDFHDNRFSFVTMLPDEFFWTPQGTIDKKKTAEALIKDESLDITKRYKLACIYCLKSDVDGLWNNIPEDQKKSFYSEKDPGDVRQQGLVILWTYDIKKEVTKLDNMIAKRWRKCTPYQYAFEYAALGGNKAATEHFLQKLTPKEREESLVRTAGYVAKKRCGSVSNRTDFPKEHYTDVLCFLLSQMNEEQQAKVFRSYPYEVLKCFLDWPWQSFFMEMAKRMWTFLPEESYDCLLRVITSKAKVVDGYKDYNYQKLFGEFWQQSPISYKRYVINECTDGSLLSNLFEVEDRENITLIVKDATLTEKEELIFSDIGEDICTRLIFRGNWNLVRFFVGECISSKEKIIELREEFKERNSRYYSKEEFAEKEDTWNKFFQLLDDLIQKDDKKRSMEEENSSPAKRLHSLTSEQLSTSKEIFKG</sequence>
<protein>
    <submittedName>
        <fullName evidence="2">ANK_REP_REGION domain-containing protein</fullName>
    </submittedName>
</protein>
<accession>A0A8X6JIS0</accession>
<proteinExistence type="predicted"/>
<dbReference type="Proteomes" id="UP000887116">
    <property type="component" value="Unassembled WGS sequence"/>
</dbReference>
<keyword evidence="3" id="KW-1185">Reference proteome</keyword>
<dbReference type="OrthoDB" id="6431550at2759"/>
<evidence type="ECO:0000313" key="2">
    <source>
        <dbReference type="EMBL" id="GFR08166.1"/>
    </source>
</evidence>
<name>A0A8X6JIS0_TRICU</name>
<evidence type="ECO:0000313" key="3">
    <source>
        <dbReference type="Proteomes" id="UP000887116"/>
    </source>
</evidence>
<evidence type="ECO:0000256" key="1">
    <source>
        <dbReference type="SAM" id="MobiDB-lite"/>
    </source>
</evidence>
<feature type="compositionally biased region" description="Polar residues" evidence="1">
    <location>
        <begin position="490"/>
        <end position="505"/>
    </location>
</feature>
<reference evidence="2" key="1">
    <citation type="submission" date="2020-07" db="EMBL/GenBank/DDBJ databases">
        <title>Multicomponent nature underlies the extraordinary mechanical properties of spider dragline silk.</title>
        <authorList>
            <person name="Kono N."/>
            <person name="Nakamura H."/>
            <person name="Mori M."/>
            <person name="Yoshida Y."/>
            <person name="Ohtoshi R."/>
            <person name="Malay A.D."/>
            <person name="Moran D.A.P."/>
            <person name="Tomita M."/>
            <person name="Numata K."/>
            <person name="Arakawa K."/>
        </authorList>
    </citation>
    <scope>NUCLEOTIDE SEQUENCE</scope>
</reference>